<proteinExistence type="predicted"/>
<reference evidence="2" key="1">
    <citation type="journal article" date="2023" name="Nat. Plants">
        <title>Single-cell RNA sequencing provides a high-resolution roadmap for understanding the multicellular compartmentation of specialized metabolism.</title>
        <authorList>
            <person name="Sun S."/>
            <person name="Shen X."/>
            <person name="Li Y."/>
            <person name="Li Y."/>
            <person name="Wang S."/>
            <person name="Li R."/>
            <person name="Zhang H."/>
            <person name="Shen G."/>
            <person name="Guo B."/>
            <person name="Wei J."/>
            <person name="Xu J."/>
            <person name="St-Pierre B."/>
            <person name="Chen S."/>
            <person name="Sun C."/>
        </authorList>
    </citation>
    <scope>NUCLEOTIDE SEQUENCE [LARGE SCALE GENOMIC DNA]</scope>
</reference>
<dbReference type="Proteomes" id="UP001060085">
    <property type="component" value="Linkage Group LG03"/>
</dbReference>
<evidence type="ECO:0000313" key="1">
    <source>
        <dbReference type="EMBL" id="KAI5674574.1"/>
    </source>
</evidence>
<organism evidence="1 2">
    <name type="scientific">Catharanthus roseus</name>
    <name type="common">Madagascar periwinkle</name>
    <name type="synonym">Vinca rosea</name>
    <dbReference type="NCBI Taxonomy" id="4058"/>
    <lineage>
        <taxon>Eukaryota</taxon>
        <taxon>Viridiplantae</taxon>
        <taxon>Streptophyta</taxon>
        <taxon>Embryophyta</taxon>
        <taxon>Tracheophyta</taxon>
        <taxon>Spermatophyta</taxon>
        <taxon>Magnoliopsida</taxon>
        <taxon>eudicotyledons</taxon>
        <taxon>Gunneridae</taxon>
        <taxon>Pentapetalae</taxon>
        <taxon>asterids</taxon>
        <taxon>lamiids</taxon>
        <taxon>Gentianales</taxon>
        <taxon>Apocynaceae</taxon>
        <taxon>Rauvolfioideae</taxon>
        <taxon>Vinceae</taxon>
        <taxon>Catharanthinae</taxon>
        <taxon>Catharanthus</taxon>
    </lineage>
</organism>
<protein>
    <submittedName>
        <fullName evidence="1">Uncharacterized protein</fullName>
    </submittedName>
</protein>
<gene>
    <name evidence="1" type="ORF">M9H77_14938</name>
</gene>
<accession>A0ACC0BPR0</accession>
<keyword evidence="2" id="KW-1185">Reference proteome</keyword>
<evidence type="ECO:0000313" key="2">
    <source>
        <dbReference type="Proteomes" id="UP001060085"/>
    </source>
</evidence>
<name>A0ACC0BPR0_CATRO</name>
<comment type="caution">
    <text evidence="1">The sequence shown here is derived from an EMBL/GenBank/DDBJ whole genome shotgun (WGS) entry which is preliminary data.</text>
</comment>
<sequence>MAAVEDMNGGGVIVSGGKDEEDDVPLPGFRFHPTDEELVGFYLRRKVEKRPISIELIKQIDIYKHDPWNLPKASNVGDKEWYFFCKRGRKYRNSIRPNRVTGSGFWKATGIDRPIYSAGGEGRDCIGLKKSLVYYRGSAGKGTKTDWMMHEFRLPADHDLKTTKHIDAKTIAQEAEVWTLCRIFKRNVSYRKCMPEWKDHQPSSAKKLNPNNNNNNINTDASSKACSFESNNDHDIRQTYISFSTSSPVITTNNNQYDERKPLLFSGHADHITRQMFMGQSHHHHHHQAPISSNATLMSSACSEVTDQFFKHGDWDELRSVVEFGAAAAAASAGSPSFLL</sequence>
<dbReference type="EMBL" id="CM044703">
    <property type="protein sequence ID" value="KAI5674574.1"/>
    <property type="molecule type" value="Genomic_DNA"/>
</dbReference>